<proteinExistence type="predicted"/>
<evidence type="ECO:0000256" key="2">
    <source>
        <dbReference type="ARBA" id="ARBA00023015"/>
    </source>
</evidence>
<accession>A0A5P6VU29</accession>
<dbReference type="AlphaFoldDB" id="A0A5P6VU29"/>
<evidence type="ECO:0000259" key="4">
    <source>
        <dbReference type="Pfam" id="PF02357"/>
    </source>
</evidence>
<evidence type="ECO:0000313" key="5">
    <source>
        <dbReference type="EMBL" id="QFJ56097.1"/>
    </source>
</evidence>
<dbReference type="InterPro" id="IPR036735">
    <property type="entry name" value="NGN_dom_sf"/>
</dbReference>
<dbReference type="KEGG" id="pxv:FXF36_14995"/>
<dbReference type="InterPro" id="IPR014722">
    <property type="entry name" value="Rib_uL2_dom2"/>
</dbReference>
<protein>
    <recommendedName>
        <fullName evidence="4">NusG-like N-terminal domain-containing protein</fullName>
    </recommendedName>
</protein>
<dbReference type="SUPFAM" id="SSF50104">
    <property type="entry name" value="Translation proteins SH3-like domain"/>
    <property type="match status" value="1"/>
</dbReference>
<keyword evidence="3" id="KW-0804">Transcription</keyword>
<dbReference type="SUPFAM" id="SSF82679">
    <property type="entry name" value="N-utilization substance G protein NusG, N-terminal domain"/>
    <property type="match status" value="1"/>
</dbReference>
<dbReference type="CDD" id="cd06091">
    <property type="entry name" value="KOW_NusG"/>
    <property type="match status" value="1"/>
</dbReference>
<dbReference type="InterPro" id="IPR006645">
    <property type="entry name" value="NGN-like_dom"/>
</dbReference>
<gene>
    <name evidence="5" type="ORF">FXF36_14995</name>
</gene>
<dbReference type="PANTHER" id="PTHR30265">
    <property type="entry name" value="RHO-INTERACTING TRANSCRIPTION TERMINATION FACTOR NUSG"/>
    <property type="match status" value="1"/>
</dbReference>
<evidence type="ECO:0000256" key="1">
    <source>
        <dbReference type="ARBA" id="ARBA00022814"/>
    </source>
</evidence>
<dbReference type="Proteomes" id="UP000327030">
    <property type="component" value="Chromosome 1"/>
</dbReference>
<feature type="domain" description="NusG-like N-terminal" evidence="4">
    <location>
        <begin position="2"/>
        <end position="95"/>
    </location>
</feature>
<organism evidence="5 6">
    <name type="scientific">Pseudobutyrivibrio xylanivorans</name>
    <dbReference type="NCBI Taxonomy" id="185007"/>
    <lineage>
        <taxon>Bacteria</taxon>
        <taxon>Bacillati</taxon>
        <taxon>Bacillota</taxon>
        <taxon>Clostridia</taxon>
        <taxon>Lachnospirales</taxon>
        <taxon>Lachnospiraceae</taxon>
        <taxon>Pseudobutyrivibrio</taxon>
    </lineage>
</organism>
<sequence>MWYVIQTLAGKENEICIWVNSCVDKRLYKKCFVPLFEDVWRKDGVGNISVKKMFPGYLFVDTDTPEEFYEGLRKIPKKSKLLSIEDKGKRCFTPLYPEEQEFFDNILDDGIMRVSYVHRNKNGKLDRVIGALSDYTDKIVKVDLPHRRAIIEFFMLGRMRQIKFGLWLDTDGKIGWIEQGKAKLGAEPKIKSDVGNFLGYTVGDRVTVTSGIYGDSSLEVSEIRPRRGTVILNVPMFGTIAKVEINADEICRASS</sequence>
<dbReference type="GO" id="GO:0031564">
    <property type="term" value="P:transcription antitermination"/>
    <property type="evidence" value="ECO:0007669"/>
    <property type="project" value="UniProtKB-KW"/>
</dbReference>
<dbReference type="InterPro" id="IPR043425">
    <property type="entry name" value="NusG-like"/>
</dbReference>
<evidence type="ECO:0000313" key="6">
    <source>
        <dbReference type="Proteomes" id="UP000327030"/>
    </source>
</evidence>
<dbReference type="Gene3D" id="3.30.70.940">
    <property type="entry name" value="NusG, N-terminal domain"/>
    <property type="match status" value="1"/>
</dbReference>
<dbReference type="EMBL" id="CP043028">
    <property type="protein sequence ID" value="QFJ56097.1"/>
    <property type="molecule type" value="Genomic_DNA"/>
</dbReference>
<keyword evidence="2" id="KW-0805">Transcription regulation</keyword>
<keyword evidence="1" id="KW-0889">Transcription antitermination</keyword>
<reference evidence="6" key="1">
    <citation type="submission" date="2019-08" db="EMBL/GenBank/DDBJ databases">
        <title>Complete Genome Sequence of the Polysaccharide-Degrading Rumen Bacterium Pseudobutyrivibrio xylanivorans MA3014.</title>
        <authorList>
            <person name="Palevich N."/>
            <person name="Maclean P.H."/>
            <person name="Kelly W.J."/>
            <person name="Leahy S.C."/>
            <person name="Rakonjac J."/>
            <person name="Attwood G.T."/>
        </authorList>
    </citation>
    <scope>NUCLEOTIDE SEQUENCE [LARGE SCALE GENOMIC DNA]</scope>
    <source>
        <strain evidence="6">MA3014</strain>
    </source>
</reference>
<dbReference type="Pfam" id="PF02357">
    <property type="entry name" value="NusG"/>
    <property type="match status" value="1"/>
</dbReference>
<evidence type="ECO:0000256" key="3">
    <source>
        <dbReference type="ARBA" id="ARBA00023163"/>
    </source>
</evidence>
<dbReference type="InterPro" id="IPR008991">
    <property type="entry name" value="Translation_prot_SH3-like_sf"/>
</dbReference>
<dbReference type="PANTHER" id="PTHR30265:SF4">
    <property type="entry name" value="KOW MOTIF FAMILY PROTEIN, EXPRESSED"/>
    <property type="match status" value="1"/>
</dbReference>
<dbReference type="OrthoDB" id="1681764at2"/>
<name>A0A5P6VU29_PSEXY</name>
<dbReference type="Gene3D" id="2.30.30.30">
    <property type="match status" value="1"/>
</dbReference>
<dbReference type="GO" id="GO:0006354">
    <property type="term" value="P:DNA-templated transcription elongation"/>
    <property type="evidence" value="ECO:0007669"/>
    <property type="project" value="InterPro"/>
</dbReference>
<dbReference type="RefSeq" id="WP_151625488.1">
    <property type="nucleotide sequence ID" value="NZ_CP043028.1"/>
</dbReference>